<accession>A0AAN6MFI6</accession>
<reference evidence="1" key="1">
    <citation type="journal article" date="2023" name="Mol. Phylogenet. Evol.">
        <title>Genome-scale phylogeny and comparative genomics of the fungal order Sordariales.</title>
        <authorList>
            <person name="Hensen N."/>
            <person name="Bonometti L."/>
            <person name="Westerberg I."/>
            <person name="Brannstrom I.O."/>
            <person name="Guillou S."/>
            <person name="Cros-Aarteil S."/>
            <person name="Calhoun S."/>
            <person name="Haridas S."/>
            <person name="Kuo A."/>
            <person name="Mondo S."/>
            <person name="Pangilinan J."/>
            <person name="Riley R."/>
            <person name="LaButti K."/>
            <person name="Andreopoulos B."/>
            <person name="Lipzen A."/>
            <person name="Chen C."/>
            <person name="Yan M."/>
            <person name="Daum C."/>
            <person name="Ng V."/>
            <person name="Clum A."/>
            <person name="Steindorff A."/>
            <person name="Ohm R.A."/>
            <person name="Martin F."/>
            <person name="Silar P."/>
            <person name="Natvig D.O."/>
            <person name="Lalanne C."/>
            <person name="Gautier V."/>
            <person name="Ament-Velasquez S.L."/>
            <person name="Kruys A."/>
            <person name="Hutchinson M.I."/>
            <person name="Powell A.J."/>
            <person name="Barry K."/>
            <person name="Miller A.N."/>
            <person name="Grigoriev I.V."/>
            <person name="Debuchy R."/>
            <person name="Gladieux P."/>
            <person name="Hiltunen Thoren M."/>
            <person name="Johannesson H."/>
        </authorList>
    </citation>
    <scope>NUCLEOTIDE SEQUENCE</scope>
    <source>
        <strain evidence="1">CBS 103.79</strain>
    </source>
</reference>
<gene>
    <name evidence="1" type="ORF">C8A05DRAFT_46692</name>
</gene>
<dbReference type="AlphaFoldDB" id="A0AAN6MFI6"/>
<proteinExistence type="predicted"/>
<dbReference type="EMBL" id="MU855823">
    <property type="protein sequence ID" value="KAK3899171.1"/>
    <property type="molecule type" value="Genomic_DNA"/>
</dbReference>
<keyword evidence="2" id="KW-1185">Reference proteome</keyword>
<evidence type="ECO:0000313" key="1">
    <source>
        <dbReference type="EMBL" id="KAK3899171.1"/>
    </source>
</evidence>
<dbReference type="Proteomes" id="UP001303889">
    <property type="component" value="Unassembled WGS sequence"/>
</dbReference>
<reference evidence="1" key="2">
    <citation type="submission" date="2023-05" db="EMBL/GenBank/DDBJ databases">
        <authorList>
            <consortium name="Lawrence Berkeley National Laboratory"/>
            <person name="Steindorff A."/>
            <person name="Hensen N."/>
            <person name="Bonometti L."/>
            <person name="Westerberg I."/>
            <person name="Brannstrom I.O."/>
            <person name="Guillou S."/>
            <person name="Cros-Aarteil S."/>
            <person name="Calhoun S."/>
            <person name="Haridas S."/>
            <person name="Kuo A."/>
            <person name="Mondo S."/>
            <person name="Pangilinan J."/>
            <person name="Riley R."/>
            <person name="Labutti K."/>
            <person name="Andreopoulos B."/>
            <person name="Lipzen A."/>
            <person name="Chen C."/>
            <person name="Yanf M."/>
            <person name="Daum C."/>
            <person name="Ng V."/>
            <person name="Clum A."/>
            <person name="Ohm R."/>
            <person name="Martin F."/>
            <person name="Silar P."/>
            <person name="Natvig D."/>
            <person name="Lalanne C."/>
            <person name="Gautier V."/>
            <person name="Ament-Velasquez S.L."/>
            <person name="Kruys A."/>
            <person name="Hutchinson M.I."/>
            <person name="Powell A.J."/>
            <person name="Barry K."/>
            <person name="Miller A.N."/>
            <person name="Grigoriev I.V."/>
            <person name="Debuchy R."/>
            <person name="Gladieux P."/>
            <person name="Thoren M.H."/>
            <person name="Johannesson H."/>
        </authorList>
    </citation>
    <scope>NUCLEOTIDE SEQUENCE</scope>
    <source>
        <strain evidence="1">CBS 103.79</strain>
    </source>
</reference>
<protein>
    <submittedName>
        <fullName evidence="1">Uncharacterized protein</fullName>
    </submittedName>
</protein>
<evidence type="ECO:0000313" key="2">
    <source>
        <dbReference type="Proteomes" id="UP001303889"/>
    </source>
</evidence>
<organism evidence="1 2">
    <name type="scientific">Staphylotrichum tortipilum</name>
    <dbReference type="NCBI Taxonomy" id="2831512"/>
    <lineage>
        <taxon>Eukaryota</taxon>
        <taxon>Fungi</taxon>
        <taxon>Dikarya</taxon>
        <taxon>Ascomycota</taxon>
        <taxon>Pezizomycotina</taxon>
        <taxon>Sordariomycetes</taxon>
        <taxon>Sordariomycetidae</taxon>
        <taxon>Sordariales</taxon>
        <taxon>Chaetomiaceae</taxon>
        <taxon>Staphylotrichum</taxon>
    </lineage>
</organism>
<name>A0AAN6MFI6_9PEZI</name>
<comment type="caution">
    <text evidence="1">The sequence shown here is derived from an EMBL/GenBank/DDBJ whole genome shotgun (WGS) entry which is preliminary data.</text>
</comment>
<sequence>MAAFLDSPDLYRILIHPDHAAAAGGATVKYFTAPNTSKSLSGSNFQMLRRARLAFDRLPAGNWIVSHLGEEHTPNPTETKGISKPHLLSTVPAPFTPAALTSLGLPSAEPLWCGTTEYVPRPTNLQCMDYTTASVIPAPEGLDAGVWWGGGVRAGSGCQGIGGRVENEAGVLRVVQEREEGLAPWVLAHVVENGERVIGFLPERVVGVREAGIADLEGCKAALGRFHALGIMKGKLSRHAFLMGEDGSVMMQGSFGFPADDPGEQERMMKAEMESLEEDARLIDPERMKLLDEFEEAHGRVLPFVFWQDSKEGGARITLTVEQHGVYRWTKKLQESAQQRFGPIVKPC</sequence>